<protein>
    <submittedName>
        <fullName evidence="1">Uncharacterized protein</fullName>
    </submittedName>
</protein>
<dbReference type="AlphaFoldDB" id="A0A1J5QJ68"/>
<name>A0A1J5QJ68_9ZZZZ</name>
<organism evidence="1">
    <name type="scientific">mine drainage metagenome</name>
    <dbReference type="NCBI Taxonomy" id="410659"/>
    <lineage>
        <taxon>unclassified sequences</taxon>
        <taxon>metagenomes</taxon>
        <taxon>ecological metagenomes</taxon>
    </lineage>
</organism>
<comment type="caution">
    <text evidence="1">The sequence shown here is derived from an EMBL/GenBank/DDBJ whole genome shotgun (WGS) entry which is preliminary data.</text>
</comment>
<dbReference type="EMBL" id="MLJW01001590">
    <property type="protein sequence ID" value="OIQ77547.1"/>
    <property type="molecule type" value="Genomic_DNA"/>
</dbReference>
<evidence type="ECO:0000313" key="1">
    <source>
        <dbReference type="EMBL" id="OIQ77547.1"/>
    </source>
</evidence>
<sequence length="101" mass="11114">MHTWFSKQLGDGILAYEAKDQVQGLFPALFAVAGRPADMAVFTRHELEGCLQCEVVAYFSPAAEAIARQLNAQACEKPSRAELDLLVGEPACWAILFSERQ</sequence>
<proteinExistence type="predicted"/>
<accession>A0A1J5QJ68</accession>
<gene>
    <name evidence="1" type="ORF">GALL_407630</name>
</gene>
<reference evidence="1" key="1">
    <citation type="submission" date="2016-10" db="EMBL/GenBank/DDBJ databases">
        <title>Sequence of Gallionella enrichment culture.</title>
        <authorList>
            <person name="Poehlein A."/>
            <person name="Muehling M."/>
            <person name="Daniel R."/>
        </authorList>
    </citation>
    <scope>NUCLEOTIDE SEQUENCE</scope>
</reference>